<dbReference type="AlphaFoldDB" id="A0A8S0V2P4"/>
<sequence>MCESNKIDFTRRAFGGDFSFGAATSAYQIEGAWNAGGKGMSNWDYFTQMKPGGVADASNGCVAVDHYNMFKVYMLQQFSAL</sequence>
<dbReference type="PROSITE" id="PS00653">
    <property type="entry name" value="GLYCOSYL_HYDROL_F1_2"/>
    <property type="match status" value="1"/>
</dbReference>
<dbReference type="EMBL" id="CACTIH010009115">
    <property type="protein sequence ID" value="CAA3024700.1"/>
    <property type="molecule type" value="Genomic_DNA"/>
</dbReference>
<dbReference type="InterPro" id="IPR017853">
    <property type="entry name" value="GH"/>
</dbReference>
<dbReference type="SUPFAM" id="SSF51445">
    <property type="entry name" value="(Trans)glycosidases"/>
    <property type="match status" value="1"/>
</dbReference>
<protein>
    <submittedName>
        <fullName evidence="5">Beta-glucosidase-like</fullName>
    </submittedName>
</protein>
<organism evidence="5 6">
    <name type="scientific">Olea europaea subsp. europaea</name>
    <dbReference type="NCBI Taxonomy" id="158383"/>
    <lineage>
        <taxon>Eukaryota</taxon>
        <taxon>Viridiplantae</taxon>
        <taxon>Streptophyta</taxon>
        <taxon>Embryophyta</taxon>
        <taxon>Tracheophyta</taxon>
        <taxon>Spermatophyta</taxon>
        <taxon>Magnoliopsida</taxon>
        <taxon>eudicotyledons</taxon>
        <taxon>Gunneridae</taxon>
        <taxon>Pentapetalae</taxon>
        <taxon>asterids</taxon>
        <taxon>lamiids</taxon>
        <taxon>Lamiales</taxon>
        <taxon>Oleaceae</taxon>
        <taxon>Oleeae</taxon>
        <taxon>Olea</taxon>
    </lineage>
</organism>
<dbReference type="Pfam" id="PF00232">
    <property type="entry name" value="Glyco_hydro_1"/>
    <property type="match status" value="1"/>
</dbReference>
<evidence type="ECO:0000256" key="1">
    <source>
        <dbReference type="ARBA" id="ARBA00010838"/>
    </source>
</evidence>
<dbReference type="Gene3D" id="3.20.20.80">
    <property type="entry name" value="Glycosidases"/>
    <property type="match status" value="1"/>
</dbReference>
<gene>
    <name evidence="5" type="ORF">OLEA9_A104941</name>
</gene>
<dbReference type="PANTHER" id="PTHR10353:SF137">
    <property type="entry name" value="MYROSINASE 3-RELATED"/>
    <property type="match status" value="1"/>
</dbReference>
<dbReference type="InterPro" id="IPR001360">
    <property type="entry name" value="Glyco_hydro_1"/>
</dbReference>
<dbReference type="GO" id="GO:0008422">
    <property type="term" value="F:beta-glucosidase activity"/>
    <property type="evidence" value="ECO:0007669"/>
    <property type="project" value="TreeGrafter"/>
</dbReference>
<evidence type="ECO:0000256" key="2">
    <source>
        <dbReference type="ARBA" id="ARBA00022801"/>
    </source>
</evidence>
<comment type="caution">
    <text evidence="5">The sequence shown here is derived from an EMBL/GenBank/DDBJ whole genome shotgun (WGS) entry which is preliminary data.</text>
</comment>
<reference evidence="5 6" key="1">
    <citation type="submission" date="2019-12" db="EMBL/GenBank/DDBJ databases">
        <authorList>
            <person name="Alioto T."/>
            <person name="Alioto T."/>
            <person name="Gomez Garrido J."/>
        </authorList>
    </citation>
    <scope>NUCLEOTIDE SEQUENCE [LARGE SCALE GENOMIC DNA]</scope>
</reference>
<dbReference type="PANTHER" id="PTHR10353">
    <property type="entry name" value="GLYCOSYL HYDROLASE"/>
    <property type="match status" value="1"/>
</dbReference>
<keyword evidence="3" id="KW-0326">Glycosidase</keyword>
<accession>A0A8S0V2P4</accession>
<keyword evidence="6" id="KW-1185">Reference proteome</keyword>
<keyword evidence="2" id="KW-0378">Hydrolase</keyword>
<dbReference type="GO" id="GO:0005975">
    <property type="term" value="P:carbohydrate metabolic process"/>
    <property type="evidence" value="ECO:0007669"/>
    <property type="project" value="InterPro"/>
</dbReference>
<dbReference type="Gramene" id="OE9A104941T1">
    <property type="protein sequence ID" value="OE9A104941C1"/>
    <property type="gene ID" value="OE9A104941"/>
</dbReference>
<dbReference type="Proteomes" id="UP000594638">
    <property type="component" value="Unassembled WGS sequence"/>
</dbReference>
<evidence type="ECO:0000256" key="3">
    <source>
        <dbReference type="ARBA" id="ARBA00023295"/>
    </source>
</evidence>
<dbReference type="InterPro" id="IPR033132">
    <property type="entry name" value="GH_1_N_CS"/>
</dbReference>
<evidence type="ECO:0000313" key="6">
    <source>
        <dbReference type="Proteomes" id="UP000594638"/>
    </source>
</evidence>
<evidence type="ECO:0000256" key="4">
    <source>
        <dbReference type="RuleBase" id="RU003690"/>
    </source>
</evidence>
<dbReference type="OrthoDB" id="65569at2759"/>
<name>A0A8S0V2P4_OLEEU</name>
<proteinExistence type="inferred from homology"/>
<evidence type="ECO:0000313" key="5">
    <source>
        <dbReference type="EMBL" id="CAA3024700.1"/>
    </source>
</evidence>
<comment type="similarity">
    <text evidence="1 4">Belongs to the glycosyl hydrolase 1 family.</text>
</comment>